<sequence length="240" mass="27201">MSGMNSDQLHRSTLGIYSSLINEFNPGLQKLVSLGNSYIQAFKTLAATSDAYFSALSKIGERAFHTASSRSIGDVLIQVSESQRRLTLELEGLFRWFSLEVLDSMEKNVRLDRDYLLGSRETYEMQLRSQAAALERLNRRPSQAYPQGGSEYVDFLRESHNQALQEEERRYRFLAEKHCGLIESFTKLMNKNGVTLQQKAAAWTEEVDATRQQEAHRPSTLDNIVSSEESVSISVTHPSN</sequence>
<dbReference type="SUPFAM" id="SSF103657">
    <property type="entry name" value="BAR/IMD domain-like"/>
    <property type="match status" value="1"/>
</dbReference>
<dbReference type="GO" id="GO:0005654">
    <property type="term" value="C:nucleoplasm"/>
    <property type="evidence" value="ECO:0007669"/>
    <property type="project" value="TreeGrafter"/>
</dbReference>
<evidence type="ECO:0000256" key="1">
    <source>
        <dbReference type="SAM" id="Coils"/>
    </source>
</evidence>
<dbReference type="PANTHER" id="PTHR14206:SF5">
    <property type="entry name" value="BRAIN-SPECIFIC ANGIOGENESIS INHIBITOR 1-ASSOCIATED PROTEIN 2-LIKE PROTEIN 2"/>
    <property type="match status" value="1"/>
</dbReference>
<dbReference type="AlphaFoldDB" id="A0A9Y3RWT4"/>
<dbReference type="RefSeq" id="XP_005750231.1">
    <property type="nucleotide sequence ID" value="XM_005750174.1"/>
</dbReference>
<protein>
    <submittedName>
        <fullName evidence="4">Brain-specific angiogenesis inhibitor 1-associated protein 2-like protein 2</fullName>
    </submittedName>
</protein>
<dbReference type="PANTHER" id="PTHR14206">
    <property type="entry name" value="BRAIN-SPECIFIC ANGIOGENESIS INHIBITOR 1-ASSOCIATED PROTEIN 2"/>
    <property type="match status" value="1"/>
</dbReference>
<evidence type="ECO:0000313" key="3">
    <source>
        <dbReference type="Proteomes" id="UP000695023"/>
    </source>
</evidence>
<evidence type="ECO:0000259" key="2">
    <source>
        <dbReference type="PROSITE" id="PS51338"/>
    </source>
</evidence>
<dbReference type="GO" id="GO:0051764">
    <property type="term" value="P:actin crosslink formation"/>
    <property type="evidence" value="ECO:0007669"/>
    <property type="project" value="TreeGrafter"/>
</dbReference>
<organism evidence="3 4">
    <name type="scientific">Pundamilia nyererei</name>
    <dbReference type="NCBI Taxonomy" id="303518"/>
    <lineage>
        <taxon>Eukaryota</taxon>
        <taxon>Metazoa</taxon>
        <taxon>Chordata</taxon>
        <taxon>Craniata</taxon>
        <taxon>Vertebrata</taxon>
        <taxon>Euteleostomi</taxon>
        <taxon>Actinopterygii</taxon>
        <taxon>Neopterygii</taxon>
        <taxon>Teleostei</taxon>
        <taxon>Neoteleostei</taxon>
        <taxon>Acanthomorphata</taxon>
        <taxon>Ovalentaria</taxon>
        <taxon>Cichlomorphae</taxon>
        <taxon>Cichliformes</taxon>
        <taxon>Cichlidae</taxon>
        <taxon>African cichlids</taxon>
        <taxon>Pseudocrenilabrinae</taxon>
        <taxon>Haplochromini</taxon>
        <taxon>Pundamilia</taxon>
    </lineage>
</organism>
<dbReference type="GO" id="GO:0005829">
    <property type="term" value="C:cytosol"/>
    <property type="evidence" value="ECO:0007669"/>
    <property type="project" value="TreeGrafter"/>
</dbReference>
<evidence type="ECO:0000313" key="4">
    <source>
        <dbReference type="RefSeq" id="XP_005750231.1"/>
    </source>
</evidence>
<proteinExistence type="predicted"/>
<dbReference type="GO" id="GO:0007009">
    <property type="term" value="P:plasma membrane organization"/>
    <property type="evidence" value="ECO:0007669"/>
    <property type="project" value="InterPro"/>
</dbReference>
<accession>A0A9Y3RWT4</accession>
<dbReference type="InterPro" id="IPR027267">
    <property type="entry name" value="AH/BAR_dom_sf"/>
</dbReference>
<dbReference type="Proteomes" id="UP000695023">
    <property type="component" value="Unplaced"/>
</dbReference>
<dbReference type="Pfam" id="PF08397">
    <property type="entry name" value="IMD"/>
    <property type="match status" value="2"/>
</dbReference>
<dbReference type="Gene3D" id="1.20.1270.60">
    <property type="entry name" value="Arfaptin homology (AH) domain/BAR domain"/>
    <property type="match status" value="1"/>
</dbReference>
<name>A0A9Y3RWT4_9CICH</name>
<dbReference type="GO" id="GO:0030838">
    <property type="term" value="P:positive regulation of actin filament polymerization"/>
    <property type="evidence" value="ECO:0007669"/>
    <property type="project" value="TreeGrafter"/>
</dbReference>
<reference evidence="4" key="1">
    <citation type="submission" date="2025-08" db="UniProtKB">
        <authorList>
            <consortium name="RefSeq"/>
        </authorList>
    </citation>
    <scope>IDENTIFICATION</scope>
</reference>
<keyword evidence="1" id="KW-0175">Coiled coil</keyword>
<dbReference type="InterPro" id="IPR027681">
    <property type="entry name" value="IRSp53/IRTKS/Pinkbar"/>
</dbReference>
<feature type="coiled-coil region" evidence="1">
    <location>
        <begin position="120"/>
        <end position="177"/>
    </location>
</feature>
<dbReference type="InterPro" id="IPR013606">
    <property type="entry name" value="I-BAR_dom"/>
</dbReference>
<dbReference type="PROSITE" id="PS51338">
    <property type="entry name" value="IMD"/>
    <property type="match status" value="1"/>
</dbReference>
<feature type="domain" description="IMD" evidence="2">
    <location>
        <begin position="1"/>
        <end position="136"/>
    </location>
</feature>
<dbReference type="GeneID" id="102213260"/>
<dbReference type="GO" id="GO:0051017">
    <property type="term" value="P:actin filament bundle assembly"/>
    <property type="evidence" value="ECO:0007669"/>
    <property type="project" value="TreeGrafter"/>
</dbReference>
<gene>
    <name evidence="4" type="primary">LOC102213260</name>
</gene>
<keyword evidence="3" id="KW-1185">Reference proteome</keyword>